<evidence type="ECO:0000256" key="4">
    <source>
        <dbReference type="ARBA" id="ARBA00023125"/>
    </source>
</evidence>
<dbReference type="OMA" id="NACAEEP"/>
<evidence type="ECO:0000256" key="9">
    <source>
        <dbReference type="ARBA" id="ARBA00044542"/>
    </source>
</evidence>
<evidence type="ECO:0000256" key="5">
    <source>
        <dbReference type="ARBA" id="ARBA00023235"/>
    </source>
</evidence>
<dbReference type="SMART" id="SM00487">
    <property type="entry name" value="DEXDc"/>
    <property type="match status" value="1"/>
</dbReference>
<dbReference type="PANTHER" id="PTHR13710">
    <property type="entry name" value="DNA HELICASE RECQ FAMILY MEMBER"/>
    <property type="match status" value="1"/>
</dbReference>
<dbReference type="SUPFAM" id="SSF52540">
    <property type="entry name" value="P-loop containing nucleoside triphosphate hydrolases"/>
    <property type="match status" value="1"/>
</dbReference>
<dbReference type="KEGG" id="bfo:118426092"/>
<dbReference type="Gene3D" id="3.40.50.300">
    <property type="entry name" value="P-loop containing nucleotide triphosphate hydrolases"/>
    <property type="match status" value="2"/>
</dbReference>
<evidence type="ECO:0000256" key="8">
    <source>
        <dbReference type="ARBA" id="ARBA00034808"/>
    </source>
</evidence>
<evidence type="ECO:0000256" key="2">
    <source>
        <dbReference type="ARBA" id="ARBA00022741"/>
    </source>
</evidence>
<dbReference type="InterPro" id="IPR027417">
    <property type="entry name" value="P-loop_NTPase"/>
</dbReference>
<dbReference type="Pfam" id="PF00271">
    <property type="entry name" value="Helicase_C"/>
    <property type="match status" value="1"/>
</dbReference>
<sequence length="611" mass="68103">MADVGKDVDVAISKALLSIESVDSLKPEQHQVLENFLCGRDVVGLLPTGFGKSLIYQLAPTVAKNLRSSALCPEHIKTAEFPSLIILSPLLALINDQVLEAREFGLSAMSLCDPSPTEEAQILSGKVRLMFANPETLVLDEKWRDMLLTERFQNNVVGLVVDEVHKTPSWGEAKKGGKAFRETFARIAELRSLCKHGTPVLALTASADTATRKDIVRLLNLSKHTVFVERSPNRTNIRLSAVRIKPSDDFACLDWLVTGVKKYGSEFGKAVIYCRDFKTVGAVYCHLVASLRDEAYVGVRISRNCRVGMYHSETLPEKKEHVLSSFRGTSKFSNLSVVIATTALSMGVNFPDVRYVVMYGPPDNMEDLMQQIGRAGRDNLPAHGIMYSYAQQRCDDNVRQYAKGTSCLRATLYNHFESAKSTVPLEPGHDCCTVCHKTCNCNTSSESCDVPSPVHEMSVAATETIPSKVRSVTDEQRELLTEGLYQYRYSLVKNKRLLLSVGHTTGFTDAFIESIVEKSPFIFSAKYILDNFPEIYSEQHAHSIMYIVNKVFNDNLDIDDLLEAIEADFESEIAQDPSIPDIPVTWSNSDSDNACAEEPILWDEFLYYDSD</sequence>
<comment type="catalytic activity">
    <reaction evidence="7">
        <text>Couples ATP hydrolysis with the unwinding of duplex DNA by translocating in the 3'-5' direction.</text>
        <dbReference type="EC" id="5.6.2.4"/>
    </reaction>
</comment>
<evidence type="ECO:0000256" key="6">
    <source>
        <dbReference type="ARBA" id="ARBA00023242"/>
    </source>
</evidence>
<evidence type="ECO:0000256" key="1">
    <source>
        <dbReference type="ARBA" id="ARBA00005446"/>
    </source>
</evidence>
<dbReference type="InterPro" id="IPR014001">
    <property type="entry name" value="Helicase_ATP-bd"/>
</dbReference>
<protein>
    <recommendedName>
        <fullName evidence="8">DNA 3'-5' helicase</fullName>
        <ecNumber evidence="8">5.6.2.4</ecNumber>
    </recommendedName>
    <alternativeName>
        <fullName evidence="9">DNA 3'-5' helicase BLM</fullName>
    </alternativeName>
</protein>
<dbReference type="PROSITE" id="PS51192">
    <property type="entry name" value="HELICASE_ATP_BIND_1"/>
    <property type="match status" value="1"/>
</dbReference>
<dbReference type="SMART" id="SM00490">
    <property type="entry name" value="HELICc"/>
    <property type="match status" value="1"/>
</dbReference>
<dbReference type="RefSeq" id="XP_035691244.1">
    <property type="nucleotide sequence ID" value="XM_035835351.1"/>
</dbReference>
<dbReference type="PANTHER" id="PTHR13710:SF153">
    <property type="entry name" value="RECQ-LIKE DNA HELICASE BLM"/>
    <property type="match status" value="1"/>
</dbReference>
<dbReference type="GO" id="GO:0043138">
    <property type="term" value="F:3'-5' DNA helicase activity"/>
    <property type="evidence" value="ECO:0007669"/>
    <property type="project" value="UniProtKB-EC"/>
</dbReference>
<dbReference type="GO" id="GO:0003677">
    <property type="term" value="F:DNA binding"/>
    <property type="evidence" value="ECO:0007669"/>
    <property type="project" value="UniProtKB-KW"/>
</dbReference>
<keyword evidence="5" id="KW-0413">Isomerase</keyword>
<proteinExistence type="inferred from homology"/>
<dbReference type="InterPro" id="IPR001650">
    <property type="entry name" value="Helicase_C-like"/>
</dbReference>
<evidence type="ECO:0000313" key="13">
    <source>
        <dbReference type="RefSeq" id="XP_035691244.1"/>
    </source>
</evidence>
<keyword evidence="12" id="KW-1185">Reference proteome</keyword>
<feature type="domain" description="Helicase C-terminal" evidence="11">
    <location>
        <begin position="259"/>
        <end position="424"/>
    </location>
</feature>
<dbReference type="InterPro" id="IPR011545">
    <property type="entry name" value="DEAD/DEAH_box_helicase_dom"/>
</dbReference>
<comment type="similarity">
    <text evidence="1">Belongs to the helicase family. RecQ subfamily.</text>
</comment>
<evidence type="ECO:0000259" key="10">
    <source>
        <dbReference type="PROSITE" id="PS51192"/>
    </source>
</evidence>
<keyword evidence="6" id="KW-0539">Nucleus</keyword>
<evidence type="ECO:0000256" key="7">
    <source>
        <dbReference type="ARBA" id="ARBA00034617"/>
    </source>
</evidence>
<keyword evidence="3" id="KW-0067">ATP-binding</keyword>
<evidence type="ECO:0000256" key="3">
    <source>
        <dbReference type="ARBA" id="ARBA00022840"/>
    </source>
</evidence>
<gene>
    <name evidence="13" type="primary">LOC118426092</name>
</gene>
<dbReference type="GeneID" id="118426092"/>
<dbReference type="FunFam" id="3.40.50.300:FF:002450">
    <property type="entry name" value="Predicted protein"/>
    <property type="match status" value="1"/>
</dbReference>
<organism evidence="12 13">
    <name type="scientific">Branchiostoma floridae</name>
    <name type="common">Florida lancelet</name>
    <name type="synonym">Amphioxus</name>
    <dbReference type="NCBI Taxonomy" id="7739"/>
    <lineage>
        <taxon>Eukaryota</taxon>
        <taxon>Metazoa</taxon>
        <taxon>Chordata</taxon>
        <taxon>Cephalochordata</taxon>
        <taxon>Leptocardii</taxon>
        <taxon>Amphioxiformes</taxon>
        <taxon>Branchiostomatidae</taxon>
        <taxon>Branchiostoma</taxon>
    </lineage>
</organism>
<dbReference type="Pfam" id="PF00270">
    <property type="entry name" value="DEAD"/>
    <property type="match status" value="1"/>
</dbReference>
<dbReference type="EC" id="5.6.2.4" evidence="8"/>
<name>A0A9J7M0T5_BRAFL</name>
<keyword evidence="4" id="KW-0238">DNA-binding</keyword>
<keyword evidence="2" id="KW-0547">Nucleotide-binding</keyword>
<reference evidence="12" key="1">
    <citation type="journal article" date="2020" name="Nat. Ecol. Evol.">
        <title>Deeply conserved synteny resolves early events in vertebrate evolution.</title>
        <authorList>
            <person name="Simakov O."/>
            <person name="Marletaz F."/>
            <person name="Yue J.X."/>
            <person name="O'Connell B."/>
            <person name="Jenkins J."/>
            <person name="Brandt A."/>
            <person name="Calef R."/>
            <person name="Tung C.H."/>
            <person name="Huang T.K."/>
            <person name="Schmutz J."/>
            <person name="Satoh N."/>
            <person name="Yu J.K."/>
            <person name="Putnam N.H."/>
            <person name="Green R.E."/>
            <person name="Rokhsar D.S."/>
        </authorList>
    </citation>
    <scope>NUCLEOTIDE SEQUENCE [LARGE SCALE GENOMIC DNA]</scope>
    <source>
        <strain evidence="12">S238N-H82</strain>
    </source>
</reference>
<dbReference type="AlphaFoldDB" id="A0A9J7M0T5"/>
<dbReference type="OrthoDB" id="6086888at2759"/>
<evidence type="ECO:0000313" key="12">
    <source>
        <dbReference type="Proteomes" id="UP000001554"/>
    </source>
</evidence>
<accession>A0A9J7M0T5</accession>
<evidence type="ECO:0000259" key="11">
    <source>
        <dbReference type="PROSITE" id="PS51194"/>
    </source>
</evidence>
<reference evidence="13" key="2">
    <citation type="submission" date="2025-08" db="UniProtKB">
        <authorList>
            <consortium name="RefSeq"/>
        </authorList>
    </citation>
    <scope>IDENTIFICATION</scope>
    <source>
        <strain evidence="13">S238N-H82</strain>
        <tissue evidence="13">Testes</tissue>
    </source>
</reference>
<dbReference type="PROSITE" id="PS51194">
    <property type="entry name" value="HELICASE_CTER"/>
    <property type="match status" value="1"/>
</dbReference>
<dbReference type="GO" id="GO:0005524">
    <property type="term" value="F:ATP binding"/>
    <property type="evidence" value="ECO:0007669"/>
    <property type="project" value="UniProtKB-KW"/>
</dbReference>
<feature type="domain" description="Helicase ATP-binding" evidence="10">
    <location>
        <begin position="33"/>
        <end position="225"/>
    </location>
</feature>
<dbReference type="Proteomes" id="UP000001554">
    <property type="component" value="Chromosome 11"/>
</dbReference>